<evidence type="ECO:0000256" key="1">
    <source>
        <dbReference type="SAM" id="MobiDB-lite"/>
    </source>
</evidence>
<keyword evidence="2" id="KW-0472">Membrane</keyword>
<reference evidence="3 4" key="1">
    <citation type="journal article" date="2014" name="Genome Announc.">
        <title>Draft Genome Sequence of Kocuria palustris PEL.</title>
        <authorList>
            <person name="Sharma G."/>
            <person name="Khatri I."/>
            <person name="Subramanian S."/>
        </authorList>
    </citation>
    <scope>NUCLEOTIDE SEQUENCE [LARGE SCALE GENOMIC DNA]</scope>
    <source>
        <strain evidence="3 4">PEL</strain>
    </source>
</reference>
<comment type="caution">
    <text evidence="3">The sequence shown here is derived from an EMBL/GenBank/DDBJ whole genome shotgun (WGS) entry which is preliminary data.</text>
</comment>
<keyword evidence="4" id="KW-1185">Reference proteome</keyword>
<organism evidence="3 4">
    <name type="scientific">Kocuria palustris PEL</name>
    <dbReference type="NCBI Taxonomy" id="1236550"/>
    <lineage>
        <taxon>Bacteria</taxon>
        <taxon>Bacillati</taxon>
        <taxon>Actinomycetota</taxon>
        <taxon>Actinomycetes</taxon>
        <taxon>Micrococcales</taxon>
        <taxon>Micrococcaceae</taxon>
        <taxon>Kocuria</taxon>
    </lineage>
</organism>
<evidence type="ECO:0000256" key="2">
    <source>
        <dbReference type="SAM" id="Phobius"/>
    </source>
</evidence>
<feature type="transmembrane region" description="Helical" evidence="2">
    <location>
        <begin position="33"/>
        <end position="52"/>
    </location>
</feature>
<feature type="region of interest" description="Disordered" evidence="1">
    <location>
        <begin position="1"/>
        <end position="26"/>
    </location>
</feature>
<keyword evidence="2" id="KW-0812">Transmembrane</keyword>
<name>M2XXL0_9MICC</name>
<dbReference type="GeneID" id="93316448"/>
<proteinExistence type="predicted"/>
<dbReference type="RefSeq" id="WP_006213672.1">
    <property type="nucleotide sequence ID" value="NZ_ANHZ02000003.1"/>
</dbReference>
<accession>M2XXL0</accession>
<sequence length="55" mass="5833">MESTPEDDDHPSSAEHGLTASQDAHGLVRPDRWGTVLGAAGSLALAVVLRGLRRR</sequence>
<keyword evidence="2" id="KW-1133">Transmembrane helix</keyword>
<evidence type="ECO:0000313" key="4">
    <source>
        <dbReference type="Proteomes" id="UP000009877"/>
    </source>
</evidence>
<dbReference type="EMBL" id="ANHZ02000003">
    <property type="protein sequence ID" value="EME37553.1"/>
    <property type="molecule type" value="Genomic_DNA"/>
</dbReference>
<protein>
    <submittedName>
        <fullName evidence="3">Uncharacterized protein</fullName>
    </submittedName>
</protein>
<dbReference type="AlphaFoldDB" id="M2XXL0"/>
<gene>
    <name evidence="3" type="ORF">C884_01604</name>
</gene>
<dbReference type="Proteomes" id="UP000009877">
    <property type="component" value="Unassembled WGS sequence"/>
</dbReference>
<evidence type="ECO:0000313" key="3">
    <source>
        <dbReference type="EMBL" id="EME37553.1"/>
    </source>
</evidence>